<keyword evidence="3" id="KW-1185">Reference proteome</keyword>
<dbReference type="RefSeq" id="WP_138224820.1">
    <property type="nucleotide sequence ID" value="NZ_CP040396.1"/>
</dbReference>
<organism evidence="2 3">
    <name type="scientific">Paenibacillus algicola</name>
    <dbReference type="NCBI Taxonomy" id="2565926"/>
    <lineage>
        <taxon>Bacteria</taxon>
        <taxon>Bacillati</taxon>
        <taxon>Bacillota</taxon>
        <taxon>Bacilli</taxon>
        <taxon>Bacillales</taxon>
        <taxon>Paenibacillaceae</taxon>
        <taxon>Paenibacillus</taxon>
    </lineage>
</organism>
<dbReference type="PANTHER" id="PTHR43539">
    <property type="entry name" value="FLAVIN-BINDING MONOOXYGENASE-LIKE PROTEIN (AFU_ORTHOLOGUE AFUA_4G09220)"/>
    <property type="match status" value="1"/>
</dbReference>
<protein>
    <submittedName>
        <fullName evidence="2">FAD-dependent pyridine nucleotide-disulfide oxidoreductase</fullName>
    </submittedName>
</protein>
<dbReference type="Gene3D" id="3.50.50.60">
    <property type="entry name" value="FAD/NAD(P)-binding domain"/>
    <property type="match status" value="2"/>
</dbReference>
<evidence type="ECO:0000313" key="3">
    <source>
        <dbReference type="Proteomes" id="UP000300879"/>
    </source>
</evidence>
<dbReference type="EMBL" id="CP040396">
    <property type="protein sequence ID" value="QCT01744.1"/>
    <property type="molecule type" value="Genomic_DNA"/>
</dbReference>
<dbReference type="InterPro" id="IPR050982">
    <property type="entry name" value="Auxin_biosynth/cation_transpt"/>
</dbReference>
<reference evidence="2 3" key="1">
    <citation type="submission" date="2019-05" db="EMBL/GenBank/DDBJ databases">
        <authorList>
            <person name="Chen C."/>
        </authorList>
    </citation>
    <scope>NUCLEOTIDE SEQUENCE [LARGE SCALE GENOMIC DNA]</scope>
    <source>
        <strain evidence="2 3">HB172198</strain>
    </source>
</reference>
<dbReference type="PANTHER" id="PTHR43539:SF89">
    <property type="entry name" value="NAD(P)-BINDING DOMAIN-CONTAINING PROTEIN"/>
    <property type="match status" value="1"/>
</dbReference>
<dbReference type="GO" id="GO:0050660">
    <property type="term" value="F:flavin adenine dinucleotide binding"/>
    <property type="evidence" value="ECO:0007669"/>
    <property type="project" value="TreeGrafter"/>
</dbReference>
<name>A0A4V1G3M8_9BACL</name>
<gene>
    <name evidence="2" type="ORF">E6C60_1026</name>
</gene>
<evidence type="ECO:0000256" key="1">
    <source>
        <dbReference type="ARBA" id="ARBA00023002"/>
    </source>
</evidence>
<dbReference type="PRINTS" id="PR00469">
    <property type="entry name" value="PNDRDTASEII"/>
</dbReference>
<dbReference type="SUPFAM" id="SSF51905">
    <property type="entry name" value="FAD/NAD(P)-binding domain"/>
    <property type="match status" value="1"/>
</dbReference>
<sequence length="375" mass="41673">MNRYDCVIVGAGPAGIGLGCVLQDMKMENFIILERNHIGSSFRKWPKEMSMITPSFPGNAYGMLDLNAVALQTSPAYTLGTEHPTGEEFAEYLEALAEYKKLPVRTGIDIQALTPFSDGGFQLVTSGEVIHSRFVIWAAGEFQYPKTDGFPGSEYAIHNSLVAEWSDIEGDEVVVIGGYESGADAAIHLSRLGKKVTIIDRNGRWLEKGSSDPSVELSPYTKDRLDEIPDDAIDLLPGYEVHWLEPMEQGGYLIYCEDQEGKEHFVRSAHPPILATGFKGSVDLIRHLFDQRPDGQPLLSRHDESTITPGLFLSGPSVVHDDLQLCFIYKFRQRYAVIAEAIGKALELDVSILNQYRRENMMLEDLSCCAEDCVC</sequence>
<dbReference type="GO" id="GO:0004497">
    <property type="term" value="F:monooxygenase activity"/>
    <property type="evidence" value="ECO:0007669"/>
    <property type="project" value="TreeGrafter"/>
</dbReference>
<dbReference type="KEGG" id="palo:E6C60_1026"/>
<keyword evidence="1" id="KW-0560">Oxidoreductase</keyword>
<dbReference type="Pfam" id="PF13738">
    <property type="entry name" value="Pyr_redox_3"/>
    <property type="match status" value="1"/>
</dbReference>
<dbReference type="AlphaFoldDB" id="A0A4V1G3M8"/>
<evidence type="ECO:0000313" key="2">
    <source>
        <dbReference type="EMBL" id="QCT01744.1"/>
    </source>
</evidence>
<dbReference type="PROSITE" id="PS51257">
    <property type="entry name" value="PROKAR_LIPOPROTEIN"/>
    <property type="match status" value="1"/>
</dbReference>
<dbReference type="OrthoDB" id="178899at2"/>
<dbReference type="InterPro" id="IPR036188">
    <property type="entry name" value="FAD/NAD-bd_sf"/>
</dbReference>
<dbReference type="Proteomes" id="UP000300879">
    <property type="component" value="Chromosome"/>
</dbReference>
<proteinExistence type="predicted"/>
<accession>A0A4V1G3M8</accession>